<evidence type="ECO:0000313" key="11">
    <source>
        <dbReference type="EMBL" id="KNC87622.1"/>
    </source>
</evidence>
<dbReference type="GO" id="GO:0016887">
    <property type="term" value="F:ATP hydrolysis activity"/>
    <property type="evidence" value="ECO:0007669"/>
    <property type="project" value="InterPro"/>
</dbReference>
<evidence type="ECO:0000256" key="3">
    <source>
        <dbReference type="ARBA" id="ARBA00022692"/>
    </source>
</evidence>
<dbReference type="PROSITE" id="PS50893">
    <property type="entry name" value="ABC_TRANSPORTER_2"/>
    <property type="match status" value="1"/>
</dbReference>
<sequence length="1067" mass="116680">MDTQGSCNCNGTEGWDGLWCQACQTDAACQGEAQGTPSSRCNQNWIPLANKTYSCETTDSAIAGILGQPAVVSVALYVTQEGNVTQRGGTFQLLRKEEPKTNRIDLFSCLVEDCDDTTSQHPAEAAAGGFAWRCNQVNCMMNCEPGSEQCSTILRGIVGVVGGPMDFLCDPSTGLCAISEKHLDVIARGGVHIRCKGGECVHASPIPSASPGIIASSTPVPSDPNVDSVVPLAIIVMVGGVCIVGMIIAGFLLCYFLRKQRLRKEHIEFNHQDVNTYLRGLRNKNGGIRTLAFDELCYEIGRKKKAKQILYNVSGYSQPGELLAIMGPSGAGKSTVMDILSMRDKSGRTSGSITIGGKQRTSAFKRDIGFVDQEDLLIDTLTVAETLMYSAELRLPDCVPHDVKQRRVKTVMNDLSISHIAHSRIGGTFARGISGGEKRRVSIGTELVTCPSILYLDEPTSGLDSYNAHLVVSCLTKFARQDRTNVIMTIHQPRSNIFAMFDKLLLLSKGQNIYFGPANQAITYFATMGLHCPNTYNPADFLIDAIVEAEMREREEEEDMARSLLLTSGNRRESDDSLLRADPSARNLSYGEFGDVELNTHTVSIVGGSSTRPLGRDRDSDSTDDDSFLFDEILEDTRPTPSASADYGHADHSRPHSRNDLDLGTQMGDSRVSGASKSVSGHPRSPTNERQMRNVANSTVSTTDMVNHYQKNRLMYEREDALLYTDGISPTDGEDDGLYRGDDSENDLTGHHNEGILGRVDVSADTSRNLRVGAGQIFSGDLGDNRRIDNGTHLDDANGFWSEEDTGIDEDLIDINESLSERRPLSSNAATAHASTGASANRRWLRRKSKAKSAATSASFSTQIVVLSNRTMLNLFRNPMLFFGHLLSATLIGLVVGTVYYGMNEDTGSDEGAVATKSLVGQFEQRLGVLLILCAFLAFGSLSSLELFYSERALYMHERANRFYYPSTYFISKILFDIVPLRIIPPLLMGSIAYFMIGLRPGIVYFTYFLVALVLVNLVATSICMIIGVMCSRLSTGNLIASIIMLFSLMLTNIFNNKSMIQSHPKR</sequence>
<feature type="compositionally biased region" description="Basic and acidic residues" evidence="8">
    <location>
        <begin position="648"/>
        <end position="661"/>
    </location>
</feature>
<evidence type="ECO:0000313" key="12">
    <source>
        <dbReference type="Proteomes" id="UP000054560"/>
    </source>
</evidence>
<evidence type="ECO:0000256" key="7">
    <source>
        <dbReference type="ARBA" id="ARBA00023136"/>
    </source>
</evidence>
<feature type="transmembrane region" description="Helical" evidence="9">
    <location>
        <begin position="1003"/>
        <end position="1029"/>
    </location>
</feature>
<dbReference type="InterPro" id="IPR003439">
    <property type="entry name" value="ABC_transporter-like_ATP-bd"/>
</dbReference>
<dbReference type="AlphaFoldDB" id="A0A0L0GF59"/>
<keyword evidence="2" id="KW-0813">Transport</keyword>
<dbReference type="EMBL" id="KQ241603">
    <property type="protein sequence ID" value="KNC87622.1"/>
    <property type="molecule type" value="Genomic_DNA"/>
</dbReference>
<dbReference type="GO" id="GO:0016020">
    <property type="term" value="C:membrane"/>
    <property type="evidence" value="ECO:0007669"/>
    <property type="project" value="UniProtKB-SubCell"/>
</dbReference>
<proteinExistence type="predicted"/>
<dbReference type="PANTHER" id="PTHR48041">
    <property type="entry name" value="ABC TRANSPORTER G FAMILY MEMBER 28"/>
    <property type="match status" value="1"/>
</dbReference>
<dbReference type="CDD" id="cd03213">
    <property type="entry name" value="ABCG_EPDR"/>
    <property type="match status" value="1"/>
</dbReference>
<evidence type="ECO:0000256" key="2">
    <source>
        <dbReference type="ARBA" id="ARBA00022448"/>
    </source>
</evidence>
<keyword evidence="5" id="KW-0067">ATP-binding</keyword>
<feature type="transmembrane region" description="Helical" evidence="9">
    <location>
        <begin position="970"/>
        <end position="997"/>
    </location>
</feature>
<dbReference type="Pfam" id="PF01061">
    <property type="entry name" value="ABC2_membrane"/>
    <property type="match status" value="1"/>
</dbReference>
<keyword evidence="3 9" id="KW-0812">Transmembrane</keyword>
<dbReference type="eggNOG" id="KOG0061">
    <property type="taxonomic scope" value="Eukaryota"/>
</dbReference>
<protein>
    <recommendedName>
        <fullName evidence="10">ABC transporter domain-containing protein</fullName>
    </recommendedName>
</protein>
<dbReference type="InterPro" id="IPR003593">
    <property type="entry name" value="AAA+_ATPase"/>
</dbReference>
<evidence type="ECO:0000256" key="8">
    <source>
        <dbReference type="SAM" id="MobiDB-lite"/>
    </source>
</evidence>
<dbReference type="OrthoDB" id="66620at2759"/>
<feature type="transmembrane region" description="Helical" evidence="9">
    <location>
        <begin position="880"/>
        <end position="901"/>
    </location>
</feature>
<dbReference type="InterPro" id="IPR050352">
    <property type="entry name" value="ABCG_transporters"/>
</dbReference>
<dbReference type="InterPro" id="IPR017871">
    <property type="entry name" value="ABC_transporter-like_CS"/>
</dbReference>
<dbReference type="GO" id="GO:0005524">
    <property type="term" value="F:ATP binding"/>
    <property type="evidence" value="ECO:0007669"/>
    <property type="project" value="UniProtKB-KW"/>
</dbReference>
<dbReference type="InterPro" id="IPR013525">
    <property type="entry name" value="ABC2_TM"/>
</dbReference>
<dbReference type="InterPro" id="IPR027417">
    <property type="entry name" value="P-loop_NTPase"/>
</dbReference>
<dbReference type="Pfam" id="PF00005">
    <property type="entry name" value="ABC_tran"/>
    <property type="match status" value="1"/>
</dbReference>
<evidence type="ECO:0000256" key="9">
    <source>
        <dbReference type="SAM" id="Phobius"/>
    </source>
</evidence>
<evidence type="ECO:0000256" key="6">
    <source>
        <dbReference type="ARBA" id="ARBA00022989"/>
    </source>
</evidence>
<feature type="transmembrane region" description="Helical" evidence="9">
    <location>
        <begin position="1036"/>
        <end position="1055"/>
    </location>
</feature>
<dbReference type="SMART" id="SM00382">
    <property type="entry name" value="AAA"/>
    <property type="match status" value="1"/>
</dbReference>
<reference evidence="11 12" key="1">
    <citation type="submission" date="2011-02" db="EMBL/GenBank/DDBJ databases">
        <title>The Genome Sequence of Sphaeroforma arctica JP610.</title>
        <authorList>
            <consortium name="The Broad Institute Genome Sequencing Platform"/>
            <person name="Russ C."/>
            <person name="Cuomo C."/>
            <person name="Young S.K."/>
            <person name="Zeng Q."/>
            <person name="Gargeya S."/>
            <person name="Alvarado L."/>
            <person name="Berlin A."/>
            <person name="Chapman S.B."/>
            <person name="Chen Z."/>
            <person name="Freedman E."/>
            <person name="Gellesch M."/>
            <person name="Goldberg J."/>
            <person name="Griggs A."/>
            <person name="Gujja S."/>
            <person name="Heilman E."/>
            <person name="Heiman D."/>
            <person name="Howarth C."/>
            <person name="Mehta T."/>
            <person name="Neiman D."/>
            <person name="Pearson M."/>
            <person name="Roberts A."/>
            <person name="Saif S."/>
            <person name="Shea T."/>
            <person name="Shenoy N."/>
            <person name="Sisk P."/>
            <person name="Stolte C."/>
            <person name="Sykes S."/>
            <person name="White J."/>
            <person name="Yandava C."/>
            <person name="Burger G."/>
            <person name="Gray M.W."/>
            <person name="Holland P.W.H."/>
            <person name="King N."/>
            <person name="Lang F.B.F."/>
            <person name="Roger A.J."/>
            <person name="Ruiz-Trillo I."/>
            <person name="Haas B."/>
            <person name="Nusbaum C."/>
            <person name="Birren B."/>
        </authorList>
    </citation>
    <scope>NUCLEOTIDE SEQUENCE [LARGE SCALE GENOMIC DNA]</scope>
    <source>
        <strain evidence="11 12">JP610</strain>
    </source>
</reference>
<dbReference type="Gene3D" id="3.40.50.300">
    <property type="entry name" value="P-loop containing nucleotide triphosphate hydrolases"/>
    <property type="match status" value="1"/>
</dbReference>
<dbReference type="SUPFAM" id="SSF52540">
    <property type="entry name" value="P-loop containing nucleoside triphosphate hydrolases"/>
    <property type="match status" value="1"/>
</dbReference>
<dbReference type="STRING" id="667725.A0A0L0GF59"/>
<name>A0A0L0GF59_9EUKA</name>
<organism evidence="11 12">
    <name type="scientific">Sphaeroforma arctica JP610</name>
    <dbReference type="NCBI Taxonomy" id="667725"/>
    <lineage>
        <taxon>Eukaryota</taxon>
        <taxon>Ichthyosporea</taxon>
        <taxon>Ichthyophonida</taxon>
        <taxon>Sphaeroforma</taxon>
    </lineage>
</organism>
<dbReference type="Proteomes" id="UP000054560">
    <property type="component" value="Unassembled WGS sequence"/>
</dbReference>
<feature type="region of interest" description="Disordered" evidence="8">
    <location>
        <begin position="823"/>
        <end position="844"/>
    </location>
</feature>
<keyword evidence="6 9" id="KW-1133">Transmembrane helix</keyword>
<dbReference type="PANTHER" id="PTHR48041:SF2">
    <property type="entry name" value="ATP-DEPENDENT PERMEASE-RELATED"/>
    <property type="match status" value="1"/>
</dbReference>
<feature type="region of interest" description="Disordered" evidence="8">
    <location>
        <begin position="604"/>
        <end position="691"/>
    </location>
</feature>
<dbReference type="GO" id="GO:0140359">
    <property type="term" value="F:ABC-type transporter activity"/>
    <property type="evidence" value="ECO:0007669"/>
    <property type="project" value="InterPro"/>
</dbReference>
<dbReference type="GeneID" id="25900757"/>
<feature type="transmembrane region" description="Helical" evidence="9">
    <location>
        <begin position="229"/>
        <end position="257"/>
    </location>
</feature>
<feature type="compositionally biased region" description="Polar residues" evidence="8">
    <location>
        <begin position="673"/>
        <end position="691"/>
    </location>
</feature>
<dbReference type="Pfam" id="PF19055">
    <property type="entry name" value="ABC2_membrane_7"/>
    <property type="match status" value="1"/>
</dbReference>
<gene>
    <name evidence="11" type="ORF">SARC_00253</name>
</gene>
<dbReference type="InterPro" id="IPR043926">
    <property type="entry name" value="ABCG_dom"/>
</dbReference>
<keyword evidence="12" id="KW-1185">Reference proteome</keyword>
<feature type="transmembrane region" description="Helical" evidence="9">
    <location>
        <begin position="927"/>
        <end position="949"/>
    </location>
</feature>
<evidence type="ECO:0000256" key="1">
    <source>
        <dbReference type="ARBA" id="ARBA00004141"/>
    </source>
</evidence>
<feature type="domain" description="ABC transporter" evidence="10">
    <location>
        <begin position="291"/>
        <end position="534"/>
    </location>
</feature>
<evidence type="ECO:0000256" key="5">
    <source>
        <dbReference type="ARBA" id="ARBA00022840"/>
    </source>
</evidence>
<dbReference type="PROSITE" id="PS00211">
    <property type="entry name" value="ABC_TRANSPORTER_1"/>
    <property type="match status" value="1"/>
</dbReference>
<dbReference type="RefSeq" id="XP_014161524.1">
    <property type="nucleotide sequence ID" value="XM_014306049.1"/>
</dbReference>
<evidence type="ECO:0000259" key="10">
    <source>
        <dbReference type="PROSITE" id="PS50893"/>
    </source>
</evidence>
<accession>A0A0L0GF59</accession>
<feature type="compositionally biased region" description="Low complexity" evidence="8">
    <location>
        <begin position="826"/>
        <end position="841"/>
    </location>
</feature>
<feature type="compositionally biased region" description="Acidic residues" evidence="8">
    <location>
        <begin position="622"/>
        <end position="634"/>
    </location>
</feature>
<comment type="subcellular location">
    <subcellularLocation>
        <location evidence="1">Membrane</location>
        <topology evidence="1">Multi-pass membrane protein</topology>
    </subcellularLocation>
</comment>
<keyword evidence="4" id="KW-0547">Nucleotide-binding</keyword>
<keyword evidence="7 9" id="KW-0472">Membrane</keyword>
<evidence type="ECO:0000256" key="4">
    <source>
        <dbReference type="ARBA" id="ARBA00022741"/>
    </source>
</evidence>